<keyword evidence="4" id="KW-1185">Reference proteome</keyword>
<dbReference type="Proteomes" id="UP000051634">
    <property type="component" value="Unassembled WGS sequence"/>
</dbReference>
<name>A0A0T5Z693_9GAMM</name>
<dbReference type="AlphaFoldDB" id="A0A0T5Z693"/>
<protein>
    <submittedName>
        <fullName evidence="2">Uncharacterized protein</fullName>
    </submittedName>
</protein>
<sequence>MRADGILPSSNRRSLLAIRIKSQWHDEDATRSPGEIGAATAFIAWRIALDKAITLHGEHFIYDSDLQRLGVIAEYLAFEVQVVDRIIHPQFDAEGRRELITALVMKLADHYQDNARDLLGDGDHANRFISLFNQRSGEYAEFSFSDTGPSYPFFRHLGFEIQQLMGDEQKNRWVIDQVMDKDGPEVYKQLSRATRNLLD</sequence>
<accession>A0A0T5Z693</accession>
<gene>
    <name evidence="1" type="ORF">Ga0074115_12130</name>
    <name evidence="2" type="ORF">Ga0076813_13098</name>
</gene>
<dbReference type="STRING" id="54398.Ga0074115_12130"/>
<organism evidence="2 3">
    <name type="scientific">endosymbiont of Ridgeia piscesae</name>
    <dbReference type="NCBI Taxonomy" id="54398"/>
    <lineage>
        <taxon>Bacteria</taxon>
        <taxon>Pseudomonadati</taxon>
        <taxon>Pseudomonadota</taxon>
        <taxon>Gammaproteobacteria</taxon>
        <taxon>sulfur-oxidizing symbionts</taxon>
    </lineage>
</organism>
<evidence type="ECO:0000313" key="1">
    <source>
        <dbReference type="EMBL" id="KRT55608.1"/>
    </source>
</evidence>
<dbReference type="EMBL" id="LDXT01000076">
    <property type="protein sequence ID" value="KRT55608.1"/>
    <property type="molecule type" value="Genomic_DNA"/>
</dbReference>
<evidence type="ECO:0000313" key="3">
    <source>
        <dbReference type="Proteomes" id="UP000051276"/>
    </source>
</evidence>
<evidence type="ECO:0000313" key="2">
    <source>
        <dbReference type="EMBL" id="KRT58253.1"/>
    </source>
</evidence>
<reference evidence="3 4" key="1">
    <citation type="submission" date="2015-11" db="EMBL/GenBank/DDBJ databases">
        <title>The genome of Candidatus Endoriftia persephone in Ridgeia piscesae and population structure of the North Eastern Pacific vestimentiferan symbionts.</title>
        <authorList>
            <person name="Perez M."/>
            <person name="Juniper K.S."/>
        </authorList>
    </citation>
    <scope>NUCLEOTIDE SEQUENCE [LARGE SCALE GENOMIC DNA]</scope>
    <source>
        <strain evidence="2">Ind10</strain>
        <strain evidence="1">Ind11</strain>
    </source>
</reference>
<proteinExistence type="predicted"/>
<dbReference type="Proteomes" id="UP000051276">
    <property type="component" value="Unassembled WGS sequence"/>
</dbReference>
<evidence type="ECO:0000313" key="4">
    <source>
        <dbReference type="Proteomes" id="UP000051634"/>
    </source>
</evidence>
<comment type="caution">
    <text evidence="2">The sequence shown here is derived from an EMBL/GenBank/DDBJ whole genome shotgun (WGS) entry which is preliminary data.</text>
</comment>
<dbReference type="EMBL" id="LMXI01000385">
    <property type="protein sequence ID" value="KRT58253.1"/>
    <property type="molecule type" value="Genomic_DNA"/>
</dbReference>
<dbReference type="OrthoDB" id="9781578at2"/>